<dbReference type="InterPro" id="IPR052016">
    <property type="entry name" value="Bact_Sigma-Reg"/>
</dbReference>
<dbReference type="Pfam" id="PF00672">
    <property type="entry name" value="HAMP"/>
    <property type="match status" value="1"/>
</dbReference>
<dbReference type="InterPro" id="IPR036457">
    <property type="entry name" value="PPM-type-like_dom_sf"/>
</dbReference>
<dbReference type="SMART" id="SM00331">
    <property type="entry name" value="PP2C_SIG"/>
    <property type="match status" value="1"/>
</dbReference>
<dbReference type="PROSITE" id="PS50885">
    <property type="entry name" value="HAMP"/>
    <property type="match status" value="1"/>
</dbReference>
<feature type="domain" description="HAMP" evidence="3">
    <location>
        <begin position="394"/>
        <end position="446"/>
    </location>
</feature>
<name>A0A8J7QDE0_9BACT</name>
<dbReference type="SUPFAM" id="SSF158472">
    <property type="entry name" value="HAMP domain-like"/>
    <property type="match status" value="1"/>
</dbReference>
<gene>
    <name evidence="4" type="ORF">J3U88_11155</name>
</gene>
<keyword evidence="1" id="KW-0378">Hydrolase</keyword>
<feature type="transmembrane region" description="Helical" evidence="2">
    <location>
        <begin position="94"/>
        <end position="113"/>
    </location>
</feature>
<dbReference type="CDD" id="cd06225">
    <property type="entry name" value="HAMP"/>
    <property type="match status" value="1"/>
</dbReference>
<proteinExistence type="predicted"/>
<reference evidence="4" key="1">
    <citation type="submission" date="2021-03" db="EMBL/GenBank/DDBJ databases">
        <authorList>
            <person name="Wang G."/>
        </authorList>
    </citation>
    <scope>NUCLEOTIDE SEQUENCE</scope>
    <source>
        <strain evidence="4">KCTC 12899</strain>
    </source>
</reference>
<dbReference type="AlphaFoldDB" id="A0A8J7QDE0"/>
<dbReference type="Gene3D" id="6.10.340.10">
    <property type="match status" value="1"/>
</dbReference>
<organism evidence="4 5">
    <name type="scientific">Acanthopleuribacter pedis</name>
    <dbReference type="NCBI Taxonomy" id="442870"/>
    <lineage>
        <taxon>Bacteria</taxon>
        <taxon>Pseudomonadati</taxon>
        <taxon>Acidobacteriota</taxon>
        <taxon>Holophagae</taxon>
        <taxon>Acanthopleuribacterales</taxon>
        <taxon>Acanthopleuribacteraceae</taxon>
        <taxon>Acanthopleuribacter</taxon>
    </lineage>
</organism>
<dbReference type="InterPro" id="IPR003660">
    <property type="entry name" value="HAMP_dom"/>
</dbReference>
<evidence type="ECO:0000313" key="5">
    <source>
        <dbReference type="Proteomes" id="UP000664417"/>
    </source>
</evidence>
<keyword evidence="2" id="KW-0472">Membrane</keyword>
<dbReference type="InterPro" id="IPR001932">
    <property type="entry name" value="PPM-type_phosphatase-like_dom"/>
</dbReference>
<feature type="transmembrane region" description="Helical" evidence="2">
    <location>
        <begin position="370"/>
        <end position="393"/>
    </location>
</feature>
<dbReference type="SUPFAM" id="SSF81606">
    <property type="entry name" value="PP2C-like"/>
    <property type="match status" value="1"/>
</dbReference>
<dbReference type="Pfam" id="PF07228">
    <property type="entry name" value="SpoIIE"/>
    <property type="match status" value="1"/>
</dbReference>
<dbReference type="Proteomes" id="UP000664417">
    <property type="component" value="Unassembled WGS sequence"/>
</dbReference>
<dbReference type="RefSeq" id="WP_207858837.1">
    <property type="nucleotide sequence ID" value="NZ_JAFREP010000008.1"/>
</dbReference>
<accession>A0A8J7QDE0</accession>
<protein>
    <submittedName>
        <fullName evidence="4">SpoIIE family protein phosphatase</fullName>
    </submittedName>
</protein>
<feature type="transmembrane region" description="Helical" evidence="2">
    <location>
        <begin position="64"/>
        <end position="82"/>
    </location>
</feature>
<dbReference type="Gene3D" id="3.60.40.10">
    <property type="entry name" value="PPM-type phosphatase domain"/>
    <property type="match status" value="1"/>
</dbReference>
<dbReference type="PANTHER" id="PTHR43156">
    <property type="entry name" value="STAGE II SPORULATION PROTEIN E-RELATED"/>
    <property type="match status" value="1"/>
</dbReference>
<dbReference type="SMART" id="SM00304">
    <property type="entry name" value="HAMP"/>
    <property type="match status" value="1"/>
</dbReference>
<comment type="caution">
    <text evidence="4">The sequence shown here is derived from an EMBL/GenBank/DDBJ whole genome shotgun (WGS) entry which is preliminary data.</text>
</comment>
<evidence type="ECO:0000256" key="2">
    <source>
        <dbReference type="SAM" id="Phobius"/>
    </source>
</evidence>
<dbReference type="EMBL" id="JAFREP010000008">
    <property type="protein sequence ID" value="MBO1319016.1"/>
    <property type="molecule type" value="Genomic_DNA"/>
</dbReference>
<keyword evidence="5" id="KW-1185">Reference proteome</keyword>
<keyword evidence="2" id="KW-0812">Transmembrane</keyword>
<sequence>MNFLPELFKNHSWKGYVSPVLAVLFGYLTLQTLFSVEPLHELVYAANKTQGQAPEVAYHALPRLFFLVVSGLLFNVFFFLGLRQWARYYLNRKLFLSYLVFAIIPIITTTMIFSEMVRTGFGLYSVKSVEKTFDQFANELEEYVTRIQNELKFTSESQMDEEEIAQFINEVRKKELPRFSGSGECFVDVYYLTPKFPSAPRQMLPILAESNPSIPAGFLSEDTPEFERIYPNWMRHRFTDIISRDGNLYLAHISKVDMEDNGSYLVVASLPTNKGFLNKLREAENARISLVSIAGTISSDRSDGKWYLRLLLRIFSSAWDIQVLDWETGYYDHYGKMRFDIEPSLLSDITNRGGALNIFHSEEKEHVLKIIIGVALFLLLGEFIAIIYGISLVSYITRSLNIIATGHERVGQSQLNYRLPYLGKDQIGSMGRSFNSMVDNIQSLVQQVLEQQKFKEELRIARDIQMSLLTDVAALKWVGNIAATCIPAREVGGDYYEILDVESGEVGMFIADVSGKGTSAAFYMAELKGVLLALNHLWNDPHELMLKMNEILFRALKSNVFISGAYLLVDPVTGRGRLARAGHCPAYHVKSDGTVHELAPPGMAIGIAKNQVFGRIIKVEELEMEADDKIILYTDGLDEMTFHNEMYGIERLKEVLSNNAALDAYQLKDAILEDVLNFLSSGEQNDDLTLVVSGLPERK</sequence>
<dbReference type="PANTHER" id="PTHR43156:SF2">
    <property type="entry name" value="STAGE II SPORULATION PROTEIN E"/>
    <property type="match status" value="1"/>
</dbReference>
<dbReference type="GO" id="GO:0016791">
    <property type="term" value="F:phosphatase activity"/>
    <property type="evidence" value="ECO:0007669"/>
    <property type="project" value="TreeGrafter"/>
</dbReference>
<dbReference type="GO" id="GO:0016020">
    <property type="term" value="C:membrane"/>
    <property type="evidence" value="ECO:0007669"/>
    <property type="project" value="InterPro"/>
</dbReference>
<keyword evidence="2" id="KW-1133">Transmembrane helix</keyword>
<evidence type="ECO:0000256" key="1">
    <source>
        <dbReference type="ARBA" id="ARBA00022801"/>
    </source>
</evidence>
<dbReference type="GO" id="GO:0007165">
    <property type="term" value="P:signal transduction"/>
    <property type="evidence" value="ECO:0007669"/>
    <property type="project" value="InterPro"/>
</dbReference>
<evidence type="ECO:0000313" key="4">
    <source>
        <dbReference type="EMBL" id="MBO1319016.1"/>
    </source>
</evidence>
<evidence type="ECO:0000259" key="3">
    <source>
        <dbReference type="PROSITE" id="PS50885"/>
    </source>
</evidence>
<feature type="transmembrane region" description="Helical" evidence="2">
    <location>
        <begin position="16"/>
        <end position="34"/>
    </location>
</feature>